<dbReference type="PANTHER" id="PTHR46481">
    <property type="entry name" value="ZINC FINGER BED DOMAIN-CONTAINING PROTEIN 4"/>
    <property type="match status" value="1"/>
</dbReference>
<dbReference type="EMBL" id="ML771302">
    <property type="protein sequence ID" value="KAE9382580.1"/>
    <property type="molecule type" value="Genomic_DNA"/>
</dbReference>
<evidence type="ECO:0008006" key="9">
    <source>
        <dbReference type="Google" id="ProtNLM"/>
    </source>
</evidence>
<feature type="region of interest" description="Disordered" evidence="6">
    <location>
        <begin position="1"/>
        <end position="117"/>
    </location>
</feature>
<keyword evidence="2" id="KW-0479">Metal-binding</keyword>
<evidence type="ECO:0000256" key="6">
    <source>
        <dbReference type="SAM" id="MobiDB-lite"/>
    </source>
</evidence>
<keyword evidence="8" id="KW-1185">Reference proteome</keyword>
<evidence type="ECO:0000313" key="8">
    <source>
        <dbReference type="Proteomes" id="UP000799118"/>
    </source>
</evidence>
<evidence type="ECO:0000256" key="1">
    <source>
        <dbReference type="ARBA" id="ARBA00004123"/>
    </source>
</evidence>
<dbReference type="Proteomes" id="UP000799118">
    <property type="component" value="Unassembled WGS sequence"/>
</dbReference>
<dbReference type="OrthoDB" id="3247971at2759"/>
<keyword evidence="4" id="KW-0862">Zinc</keyword>
<feature type="compositionally biased region" description="Acidic residues" evidence="6">
    <location>
        <begin position="40"/>
        <end position="50"/>
    </location>
</feature>
<name>A0A6A4GB44_9AGAR</name>
<accession>A0A6A4GB44</accession>
<dbReference type="PANTHER" id="PTHR46481:SF10">
    <property type="entry name" value="ZINC FINGER BED DOMAIN-CONTAINING PROTEIN 39"/>
    <property type="match status" value="1"/>
</dbReference>
<proteinExistence type="predicted"/>
<dbReference type="GO" id="GO:0005634">
    <property type="term" value="C:nucleus"/>
    <property type="evidence" value="ECO:0007669"/>
    <property type="project" value="UniProtKB-SubCell"/>
</dbReference>
<evidence type="ECO:0000256" key="4">
    <source>
        <dbReference type="ARBA" id="ARBA00022833"/>
    </source>
</evidence>
<dbReference type="InterPro" id="IPR052035">
    <property type="entry name" value="ZnF_BED_domain_contain"/>
</dbReference>
<organism evidence="7 8">
    <name type="scientific">Gymnopus androsaceus JB14</name>
    <dbReference type="NCBI Taxonomy" id="1447944"/>
    <lineage>
        <taxon>Eukaryota</taxon>
        <taxon>Fungi</taxon>
        <taxon>Dikarya</taxon>
        <taxon>Basidiomycota</taxon>
        <taxon>Agaricomycotina</taxon>
        <taxon>Agaricomycetes</taxon>
        <taxon>Agaricomycetidae</taxon>
        <taxon>Agaricales</taxon>
        <taxon>Marasmiineae</taxon>
        <taxon>Omphalotaceae</taxon>
        <taxon>Gymnopus</taxon>
    </lineage>
</organism>
<keyword evidence="5" id="KW-0539">Nucleus</keyword>
<keyword evidence="3" id="KW-0863">Zinc-finger</keyword>
<gene>
    <name evidence="7" type="ORF">BT96DRAFT_1010387</name>
</gene>
<evidence type="ECO:0000256" key="2">
    <source>
        <dbReference type="ARBA" id="ARBA00022723"/>
    </source>
</evidence>
<reference evidence="7" key="1">
    <citation type="journal article" date="2019" name="Environ. Microbiol.">
        <title>Fungal ecological strategies reflected in gene transcription - a case study of two litter decomposers.</title>
        <authorList>
            <person name="Barbi F."/>
            <person name="Kohler A."/>
            <person name="Barry K."/>
            <person name="Baskaran P."/>
            <person name="Daum C."/>
            <person name="Fauchery L."/>
            <person name="Ihrmark K."/>
            <person name="Kuo A."/>
            <person name="LaButti K."/>
            <person name="Lipzen A."/>
            <person name="Morin E."/>
            <person name="Grigoriev I.V."/>
            <person name="Henrissat B."/>
            <person name="Lindahl B."/>
            <person name="Martin F."/>
        </authorList>
    </citation>
    <scope>NUCLEOTIDE SEQUENCE</scope>
    <source>
        <strain evidence="7">JB14</strain>
    </source>
</reference>
<comment type="subcellular location">
    <subcellularLocation>
        <location evidence="1">Nucleus</location>
    </subcellularLocation>
</comment>
<protein>
    <recommendedName>
        <fullName evidence="9">BED-type domain-containing protein</fullName>
    </recommendedName>
</protein>
<feature type="non-terminal residue" evidence="7">
    <location>
        <position position="263"/>
    </location>
</feature>
<dbReference type="GO" id="GO:0008270">
    <property type="term" value="F:zinc ion binding"/>
    <property type="evidence" value="ECO:0007669"/>
    <property type="project" value="UniProtKB-KW"/>
</dbReference>
<evidence type="ECO:0000313" key="7">
    <source>
        <dbReference type="EMBL" id="KAE9382580.1"/>
    </source>
</evidence>
<sequence length="263" mass="30575">MAPKGRAAPKVSSSKAASKAASKSTKASKKSKKPQVVELSSDDDDDDDDNAITRPKTKRRHQKRRSSASSDAEVDEEQPRKKKKQRKEVDEPSEDLSWMDRQETSPPQERAEDEPEEGTLAWYEWNLPRAQRKWKSVVYKHFDQVTAEFDKDKDTFYYVFRCKHNHSKSCKRSVNDSTTSNLNTHVKICDSKHGESLTQLTINEQIPRKYNKGEFRLKLVEWVTRRHRPDKIVEDDELIEVFTYLNPTAKPPSRRTLRRDIGT</sequence>
<evidence type="ECO:0000256" key="3">
    <source>
        <dbReference type="ARBA" id="ARBA00022771"/>
    </source>
</evidence>
<feature type="compositionally biased region" description="Low complexity" evidence="6">
    <location>
        <begin position="8"/>
        <end position="25"/>
    </location>
</feature>
<feature type="compositionally biased region" description="Basic residues" evidence="6">
    <location>
        <begin position="55"/>
        <end position="66"/>
    </location>
</feature>
<dbReference type="AlphaFoldDB" id="A0A6A4GB44"/>
<evidence type="ECO:0000256" key="5">
    <source>
        <dbReference type="ARBA" id="ARBA00023242"/>
    </source>
</evidence>